<protein>
    <recommendedName>
        <fullName evidence="3">Lipoprotein</fullName>
    </recommendedName>
</protein>
<proteinExistence type="predicted"/>
<dbReference type="EMBL" id="LR215036">
    <property type="protein sequence ID" value="VEU74469.1"/>
    <property type="molecule type" value="Genomic_DNA"/>
</dbReference>
<name>A0A449B1I3_9BACT</name>
<dbReference type="Proteomes" id="UP000290985">
    <property type="component" value="Chromosome"/>
</dbReference>
<evidence type="ECO:0000313" key="1">
    <source>
        <dbReference type="EMBL" id="VEU74469.1"/>
    </source>
</evidence>
<organism evidence="1 2">
    <name type="scientific">Mycoplasmopsis citelli</name>
    <dbReference type="NCBI Taxonomy" id="171281"/>
    <lineage>
        <taxon>Bacteria</taxon>
        <taxon>Bacillati</taxon>
        <taxon>Mycoplasmatota</taxon>
        <taxon>Mycoplasmoidales</taxon>
        <taxon>Metamycoplasmataceae</taxon>
        <taxon>Mycoplasmopsis</taxon>
    </lineage>
</organism>
<sequence>MALKTKLLKTLLVSFSVPLLPIITASCSLSREDYLKNLDEKEVYFTNLLRIKQDEQGIKSNNSIIFDQFGKSLSSSKERLSYRFLDGPYTWIYSKESFFNKITKKINSLYEEFKLPKTLSDEEIKKIFENDFLGGQGLNVVLRKNDILILESINDHSPIALDYAIKEEKENRVNILAINPSKRKQEEKFIGAFPISYLKNVFSVILLPKDKIFEFKRTITDENNQILSDLYSQYPYKPENFYDWFHEGTLIDQRIKRIQKKQRIFNKERFILKNLTDDYISKLPLDSKTDSKLHIIKDPDDFIEFLVAPFQKDVPDKDNILHEDSITKDFRSIFSGRPTLKEIFEKYDIVIQRFIKKPNKPSNRPAKLVKMPSSTGTQIDLAFIDERKLNFDFESHDDKWNDSFSEKPRIFYQGLLVPKGSQVKIHGELSFKETSDFLLASKPLYQVEKVDDFEIDGEVEEK</sequence>
<dbReference type="AlphaFoldDB" id="A0A449B1I3"/>
<dbReference type="RefSeq" id="WP_129725294.1">
    <property type="nucleotide sequence ID" value="NZ_CP101807.1"/>
</dbReference>
<dbReference type="KEGG" id="mcit:NCTC10181_00316"/>
<evidence type="ECO:0008006" key="3">
    <source>
        <dbReference type="Google" id="ProtNLM"/>
    </source>
</evidence>
<dbReference type="OrthoDB" id="401989at2"/>
<reference evidence="1 2" key="1">
    <citation type="submission" date="2019-01" db="EMBL/GenBank/DDBJ databases">
        <authorList>
            <consortium name="Pathogen Informatics"/>
        </authorList>
    </citation>
    <scope>NUCLEOTIDE SEQUENCE [LARGE SCALE GENOMIC DNA]</scope>
    <source>
        <strain evidence="1 2">NCTC10181</strain>
    </source>
</reference>
<dbReference type="PROSITE" id="PS51257">
    <property type="entry name" value="PROKAR_LIPOPROTEIN"/>
    <property type="match status" value="1"/>
</dbReference>
<gene>
    <name evidence="1" type="ORF">NCTC10181_00316</name>
</gene>
<accession>A0A449B1I3</accession>
<keyword evidence="2" id="KW-1185">Reference proteome</keyword>
<evidence type="ECO:0000313" key="2">
    <source>
        <dbReference type="Proteomes" id="UP000290985"/>
    </source>
</evidence>